<dbReference type="InterPro" id="IPR018306">
    <property type="entry name" value="Phage_T5_Orf172_DNA-bd"/>
</dbReference>
<dbReference type="InterPro" id="IPR010982">
    <property type="entry name" value="Lambda_DNA-bd_dom_sf"/>
</dbReference>
<dbReference type="SUPFAM" id="SSF47413">
    <property type="entry name" value="lambda repressor-like DNA-binding domains"/>
    <property type="match status" value="1"/>
</dbReference>
<keyword evidence="3" id="KW-1185">Reference proteome</keyword>
<dbReference type="CDD" id="cd00093">
    <property type="entry name" value="HTH_XRE"/>
    <property type="match status" value="1"/>
</dbReference>
<proteinExistence type="predicted"/>
<organism evidence="2 3">
    <name type="scientific">Plantimonas leprariae</name>
    <dbReference type="NCBI Taxonomy" id="2615207"/>
    <lineage>
        <taxon>Bacteria</taxon>
        <taxon>Pseudomonadati</taxon>
        <taxon>Pseudomonadota</taxon>
        <taxon>Alphaproteobacteria</taxon>
        <taxon>Hyphomicrobiales</taxon>
        <taxon>Aurantimonadaceae</taxon>
        <taxon>Plantimonas</taxon>
    </lineage>
</organism>
<dbReference type="Pfam" id="PF13455">
    <property type="entry name" value="MUG113"/>
    <property type="match status" value="1"/>
</dbReference>
<dbReference type="Gene3D" id="1.10.260.40">
    <property type="entry name" value="lambda repressor-like DNA-binding domains"/>
    <property type="match status" value="1"/>
</dbReference>
<gene>
    <name evidence="2" type="ORF">F6X38_20710</name>
</gene>
<sequence length="168" mass="17598">MTSVYVIEAIGGPVKIGIARNPARRLNALRTGTPFPLALAHAETVEDGLAYAVERATHGRLAAARVHGEWFSVSVEDAISAVRQAAAGLFVPPISPAQCRVGRALVQMSQQDLATAAKVGIVTVRQFEIGAAQPRNATLEVLHRALETAGVEFIAENGGGAGVRLQKA</sequence>
<name>A0A7V7PKY6_9HYPH</name>
<dbReference type="Proteomes" id="UP000432089">
    <property type="component" value="Unassembled WGS sequence"/>
</dbReference>
<dbReference type="SMART" id="SM00974">
    <property type="entry name" value="T5orf172"/>
    <property type="match status" value="1"/>
</dbReference>
<feature type="domain" description="HTH cro/C1-type" evidence="1">
    <location>
        <begin position="108"/>
        <end position="153"/>
    </location>
</feature>
<comment type="caution">
    <text evidence="2">The sequence shown here is derived from an EMBL/GenBank/DDBJ whole genome shotgun (WGS) entry which is preliminary data.</text>
</comment>
<evidence type="ECO:0000313" key="3">
    <source>
        <dbReference type="Proteomes" id="UP000432089"/>
    </source>
</evidence>
<dbReference type="EMBL" id="VZDO01000021">
    <property type="protein sequence ID" value="KAB0676724.1"/>
    <property type="molecule type" value="Genomic_DNA"/>
</dbReference>
<protein>
    <recommendedName>
        <fullName evidence="1">HTH cro/C1-type domain-containing protein</fullName>
    </recommendedName>
</protein>
<reference evidence="2 3" key="1">
    <citation type="submission" date="2019-09" db="EMBL/GenBank/DDBJ databases">
        <title>YIM 132180 draft genome.</title>
        <authorList>
            <person name="Zhang K."/>
        </authorList>
    </citation>
    <scope>NUCLEOTIDE SEQUENCE [LARGE SCALE GENOMIC DNA]</scope>
    <source>
        <strain evidence="2 3">YIM 132180</strain>
    </source>
</reference>
<dbReference type="InterPro" id="IPR001387">
    <property type="entry name" value="Cro/C1-type_HTH"/>
</dbReference>
<accession>A0A7V7PKY6</accession>
<evidence type="ECO:0000313" key="2">
    <source>
        <dbReference type="EMBL" id="KAB0676724.1"/>
    </source>
</evidence>
<dbReference type="AlphaFoldDB" id="A0A7V7PKY6"/>
<evidence type="ECO:0000259" key="1">
    <source>
        <dbReference type="PROSITE" id="PS50943"/>
    </source>
</evidence>
<dbReference type="GO" id="GO:0003677">
    <property type="term" value="F:DNA binding"/>
    <property type="evidence" value="ECO:0007669"/>
    <property type="project" value="InterPro"/>
</dbReference>
<dbReference type="PROSITE" id="PS50943">
    <property type="entry name" value="HTH_CROC1"/>
    <property type="match status" value="1"/>
</dbReference>
<dbReference type="RefSeq" id="WP_150973129.1">
    <property type="nucleotide sequence ID" value="NZ_VZDO01000021.1"/>
</dbReference>